<dbReference type="InterPro" id="IPR021109">
    <property type="entry name" value="Peptidase_aspartic_dom_sf"/>
</dbReference>
<dbReference type="PROSITE" id="PS00141">
    <property type="entry name" value="ASP_PROTEASE"/>
    <property type="match status" value="1"/>
</dbReference>
<dbReference type="PANTHER" id="PTHR15503">
    <property type="entry name" value="LDOC1 RELATED"/>
    <property type="match status" value="1"/>
</dbReference>
<accession>A0A2I0X0Q2</accession>
<dbReference type="GO" id="GO:0006508">
    <property type="term" value="P:proteolysis"/>
    <property type="evidence" value="ECO:0007669"/>
    <property type="project" value="InterPro"/>
</dbReference>
<dbReference type="GO" id="GO:0004190">
    <property type="term" value="F:aspartic-type endopeptidase activity"/>
    <property type="evidence" value="ECO:0007669"/>
    <property type="project" value="InterPro"/>
</dbReference>
<name>A0A2I0X0Q2_9ASPA</name>
<dbReference type="InterPro" id="IPR032567">
    <property type="entry name" value="RTL1-rel"/>
</dbReference>
<evidence type="ECO:0000313" key="3">
    <source>
        <dbReference type="Proteomes" id="UP000233837"/>
    </source>
</evidence>
<dbReference type="InterPro" id="IPR001969">
    <property type="entry name" value="Aspartic_peptidase_AS"/>
</dbReference>
<dbReference type="PANTHER" id="PTHR15503:SF45">
    <property type="entry name" value="RNA-DIRECTED DNA POLYMERASE HOMOLOG"/>
    <property type="match status" value="1"/>
</dbReference>
<dbReference type="Gene3D" id="2.40.70.10">
    <property type="entry name" value="Acid Proteases"/>
    <property type="match status" value="1"/>
</dbReference>
<feature type="region of interest" description="Disordered" evidence="1">
    <location>
        <begin position="1"/>
        <end position="46"/>
    </location>
</feature>
<keyword evidence="3" id="KW-1185">Reference proteome</keyword>
<dbReference type="SUPFAM" id="SSF50630">
    <property type="entry name" value="Acid proteases"/>
    <property type="match status" value="1"/>
</dbReference>
<evidence type="ECO:0000313" key="2">
    <source>
        <dbReference type="EMBL" id="PKU81483.1"/>
    </source>
</evidence>
<dbReference type="EMBL" id="KZ502237">
    <property type="protein sequence ID" value="PKU81483.1"/>
    <property type="molecule type" value="Genomic_DNA"/>
</dbReference>
<gene>
    <name evidence="2" type="ORF">MA16_Dca023724</name>
</gene>
<reference evidence="2 3" key="1">
    <citation type="journal article" date="2016" name="Sci. Rep.">
        <title>The Dendrobium catenatum Lindl. genome sequence provides insights into polysaccharide synthase, floral development and adaptive evolution.</title>
        <authorList>
            <person name="Zhang G.Q."/>
            <person name="Xu Q."/>
            <person name="Bian C."/>
            <person name="Tsai W.C."/>
            <person name="Yeh C.M."/>
            <person name="Liu K.W."/>
            <person name="Yoshida K."/>
            <person name="Zhang L.S."/>
            <person name="Chang S.B."/>
            <person name="Chen F."/>
            <person name="Shi Y."/>
            <person name="Su Y.Y."/>
            <person name="Zhang Y.Q."/>
            <person name="Chen L.J."/>
            <person name="Yin Y."/>
            <person name="Lin M."/>
            <person name="Huang H."/>
            <person name="Deng H."/>
            <person name="Wang Z.W."/>
            <person name="Zhu S.L."/>
            <person name="Zhao X."/>
            <person name="Deng C."/>
            <person name="Niu S.C."/>
            <person name="Huang J."/>
            <person name="Wang M."/>
            <person name="Liu G.H."/>
            <person name="Yang H.J."/>
            <person name="Xiao X.J."/>
            <person name="Hsiao Y.Y."/>
            <person name="Wu W.L."/>
            <person name="Chen Y.Y."/>
            <person name="Mitsuda N."/>
            <person name="Ohme-Takagi M."/>
            <person name="Luo Y.B."/>
            <person name="Van de Peer Y."/>
            <person name="Liu Z.J."/>
        </authorList>
    </citation>
    <scope>NUCLEOTIDE SEQUENCE [LARGE SCALE GENOMIC DNA]</scope>
    <source>
        <tissue evidence="2">The whole plant</tissue>
    </source>
</reference>
<dbReference type="CDD" id="cd00303">
    <property type="entry name" value="retropepsin_like"/>
    <property type="match status" value="1"/>
</dbReference>
<feature type="compositionally biased region" description="Basic and acidic residues" evidence="1">
    <location>
        <begin position="1"/>
        <end position="13"/>
    </location>
</feature>
<dbReference type="Proteomes" id="UP000233837">
    <property type="component" value="Unassembled WGS sequence"/>
</dbReference>
<sequence>MARDCPRGPREGRSSAPLPQQNTGRHPTVGRPRAQESTDFASVPSHPVARPVVQPSIYVITQQKAKESPDVITGIIYVQCLPNRVLFDTGTSHSFISQEFIKKHALDVCTMPTTLLVLLPDGSSMIATNMCSTFLTICEREFNVVLIVLPLLEFDVILRMDLMSNQFISIDCSKKVVKIKFFGGEKLVFQGDRGVSSMIISSMKAYSLILKGYPRFLAYVRDTSKQVPDLKEIAMVRDFPDVFPELLPGMPHVREIDFSIDFVPSAEPISKAPYRMAVKEL</sequence>
<protein>
    <recommendedName>
        <fullName evidence="4">RVP_2 domain-containing protein</fullName>
    </recommendedName>
</protein>
<reference evidence="2 3" key="2">
    <citation type="journal article" date="2017" name="Nature">
        <title>The Apostasia genome and the evolution of orchids.</title>
        <authorList>
            <person name="Zhang G.Q."/>
            <person name="Liu K.W."/>
            <person name="Li Z."/>
            <person name="Lohaus R."/>
            <person name="Hsiao Y.Y."/>
            <person name="Niu S.C."/>
            <person name="Wang J.Y."/>
            <person name="Lin Y.C."/>
            <person name="Xu Q."/>
            <person name="Chen L.J."/>
            <person name="Yoshida K."/>
            <person name="Fujiwara S."/>
            <person name="Wang Z.W."/>
            <person name="Zhang Y.Q."/>
            <person name="Mitsuda N."/>
            <person name="Wang M."/>
            <person name="Liu G.H."/>
            <person name="Pecoraro L."/>
            <person name="Huang H.X."/>
            <person name="Xiao X.J."/>
            <person name="Lin M."/>
            <person name="Wu X.Y."/>
            <person name="Wu W.L."/>
            <person name="Chen Y.Y."/>
            <person name="Chang S.B."/>
            <person name="Sakamoto S."/>
            <person name="Ohme-Takagi M."/>
            <person name="Yagi M."/>
            <person name="Zeng S.J."/>
            <person name="Shen C.Y."/>
            <person name="Yeh C.M."/>
            <person name="Luo Y.B."/>
            <person name="Tsai W.C."/>
            <person name="Van de Peer Y."/>
            <person name="Liu Z.J."/>
        </authorList>
    </citation>
    <scope>NUCLEOTIDE SEQUENCE [LARGE SCALE GENOMIC DNA]</scope>
    <source>
        <tissue evidence="2">The whole plant</tissue>
    </source>
</reference>
<evidence type="ECO:0008006" key="4">
    <source>
        <dbReference type="Google" id="ProtNLM"/>
    </source>
</evidence>
<proteinExistence type="predicted"/>
<dbReference type="Pfam" id="PF08284">
    <property type="entry name" value="RVP_2"/>
    <property type="match status" value="1"/>
</dbReference>
<evidence type="ECO:0000256" key="1">
    <source>
        <dbReference type="SAM" id="MobiDB-lite"/>
    </source>
</evidence>
<dbReference type="AlphaFoldDB" id="A0A2I0X0Q2"/>
<organism evidence="2 3">
    <name type="scientific">Dendrobium catenatum</name>
    <dbReference type="NCBI Taxonomy" id="906689"/>
    <lineage>
        <taxon>Eukaryota</taxon>
        <taxon>Viridiplantae</taxon>
        <taxon>Streptophyta</taxon>
        <taxon>Embryophyta</taxon>
        <taxon>Tracheophyta</taxon>
        <taxon>Spermatophyta</taxon>
        <taxon>Magnoliopsida</taxon>
        <taxon>Liliopsida</taxon>
        <taxon>Asparagales</taxon>
        <taxon>Orchidaceae</taxon>
        <taxon>Epidendroideae</taxon>
        <taxon>Malaxideae</taxon>
        <taxon>Dendrobiinae</taxon>
        <taxon>Dendrobium</taxon>
    </lineage>
</organism>